<evidence type="ECO:0000256" key="1">
    <source>
        <dbReference type="SAM" id="Coils"/>
    </source>
</evidence>
<keyword evidence="3" id="KW-1185">Reference proteome</keyword>
<evidence type="ECO:0000313" key="3">
    <source>
        <dbReference type="Proteomes" id="UP001279410"/>
    </source>
</evidence>
<protein>
    <submittedName>
        <fullName evidence="2">Fibroin heavy chain-like protein</fullName>
    </submittedName>
</protein>
<accession>A0AAD3M2Q1</accession>
<comment type="caution">
    <text evidence="2">The sequence shown here is derived from an EMBL/GenBank/DDBJ whole genome shotgun (WGS) entry which is preliminary data.</text>
</comment>
<keyword evidence="1" id="KW-0175">Coiled coil</keyword>
<evidence type="ECO:0000313" key="2">
    <source>
        <dbReference type="EMBL" id="GLD46537.1"/>
    </source>
</evidence>
<organism evidence="2 3">
    <name type="scientific">Lates japonicus</name>
    <name type="common">Japanese lates</name>
    <dbReference type="NCBI Taxonomy" id="270547"/>
    <lineage>
        <taxon>Eukaryota</taxon>
        <taxon>Metazoa</taxon>
        <taxon>Chordata</taxon>
        <taxon>Craniata</taxon>
        <taxon>Vertebrata</taxon>
        <taxon>Euteleostomi</taxon>
        <taxon>Actinopterygii</taxon>
        <taxon>Neopterygii</taxon>
        <taxon>Teleostei</taxon>
        <taxon>Neoteleostei</taxon>
        <taxon>Acanthomorphata</taxon>
        <taxon>Carangaria</taxon>
        <taxon>Carangaria incertae sedis</taxon>
        <taxon>Centropomidae</taxon>
        <taxon>Lates</taxon>
    </lineage>
</organism>
<feature type="coiled-coil region" evidence="1">
    <location>
        <begin position="219"/>
        <end position="290"/>
    </location>
</feature>
<reference evidence="2" key="1">
    <citation type="submission" date="2022-08" db="EMBL/GenBank/DDBJ databases">
        <title>Genome sequencing of akame (Lates japonicus).</title>
        <authorList>
            <person name="Hashiguchi Y."/>
            <person name="Takahashi H."/>
        </authorList>
    </citation>
    <scope>NUCLEOTIDE SEQUENCE</scope>
    <source>
        <strain evidence="2">Kochi</strain>
    </source>
</reference>
<gene>
    <name evidence="2" type="ORF">AKAME5_000088800</name>
</gene>
<dbReference type="Proteomes" id="UP001279410">
    <property type="component" value="Unassembled WGS sequence"/>
</dbReference>
<dbReference type="EMBL" id="BRZM01000002">
    <property type="protein sequence ID" value="GLD46537.1"/>
    <property type="molecule type" value="Genomic_DNA"/>
</dbReference>
<dbReference type="AlphaFoldDB" id="A0AAD3M2Q1"/>
<name>A0AAD3M2Q1_LATJO</name>
<proteinExistence type="predicted"/>
<sequence>MEVLGQEAWVEEQEASGLAEVRELGQATYLEVAMEATEVVMDQVVLVNIQELVELVPNLLKQVGLEHHLEEQDVGLVVLELDLVVQGLDLAVLELDLVVLELVLVVLDLDLSVQELGLAEQGLDLAVQELWLMEQGLTWRLVRRGEDLEGKPVVKHQNKFQALGCQGSIKVDSYQAKVLEYSARGVLDQEEQAMVVDSNYQGFFVVTLSYHQNQGVVLEDSLEEALESHLDLEVELEQELDLDLEAELEQEQELDLDLEAELEQELDLDLEAELEQEQELDLDLEAELEQELDLDSEAELEQEQELDLDLEVELEQELDLDSEVELEQELDLDLEVVPALGQEALVLVALVLVPEGLVMALVEPSAGRAFHLRADLGMMNQMVWELGLGMWLGLPIQDASAKARKYVEHLEVQESVLVGSGLVVPSQAMD</sequence>